<evidence type="ECO:0000313" key="4">
    <source>
        <dbReference type="Proteomes" id="UP000772434"/>
    </source>
</evidence>
<dbReference type="SFLD" id="SFLDG01021">
    <property type="entry name" value="Trichodiene_Synthase_Like"/>
    <property type="match status" value="1"/>
</dbReference>
<dbReference type="InterPro" id="IPR008949">
    <property type="entry name" value="Isoprenoid_synthase_dom_sf"/>
</dbReference>
<comment type="caution">
    <text evidence="3">The sequence shown here is derived from an EMBL/GenBank/DDBJ whole genome shotgun (WGS) entry which is preliminary data.</text>
</comment>
<proteinExistence type="inferred from homology"/>
<dbReference type="OrthoDB" id="2998174at2759"/>
<dbReference type="SFLD" id="SFLDS00005">
    <property type="entry name" value="Isoprenoid_Synthase_Type_I"/>
    <property type="match status" value="1"/>
</dbReference>
<name>A0A9P5TYI8_9AGAR</name>
<dbReference type="Proteomes" id="UP000772434">
    <property type="component" value="Unassembled WGS sequence"/>
</dbReference>
<organism evidence="3 4">
    <name type="scientific">Rhodocollybia butyracea</name>
    <dbReference type="NCBI Taxonomy" id="206335"/>
    <lineage>
        <taxon>Eukaryota</taxon>
        <taxon>Fungi</taxon>
        <taxon>Dikarya</taxon>
        <taxon>Basidiomycota</taxon>
        <taxon>Agaricomycotina</taxon>
        <taxon>Agaricomycetes</taxon>
        <taxon>Agaricomycetidae</taxon>
        <taxon>Agaricales</taxon>
        <taxon>Marasmiineae</taxon>
        <taxon>Omphalotaceae</taxon>
        <taxon>Rhodocollybia</taxon>
    </lineage>
</organism>
<dbReference type="AlphaFoldDB" id="A0A9P5TYI8"/>
<accession>A0A9P5TYI8</accession>
<evidence type="ECO:0000256" key="1">
    <source>
        <dbReference type="ARBA" id="ARBA00007946"/>
    </source>
</evidence>
<comment type="similarity">
    <text evidence="1">Belongs to the trichodiene synthase family.</text>
</comment>
<dbReference type="Gene3D" id="1.10.600.10">
    <property type="entry name" value="Farnesyl Diphosphate Synthase"/>
    <property type="match status" value="1"/>
</dbReference>
<dbReference type="SUPFAM" id="SSF48576">
    <property type="entry name" value="Terpenoid synthases"/>
    <property type="match status" value="1"/>
</dbReference>
<dbReference type="EMBL" id="JADNRY010000314">
    <property type="protein sequence ID" value="KAF9059254.1"/>
    <property type="molecule type" value="Genomic_DNA"/>
</dbReference>
<gene>
    <name evidence="3" type="ORF">BDP27DRAFT_1239111</name>
</gene>
<dbReference type="InterPro" id="IPR024652">
    <property type="entry name" value="Trichodiene_synth"/>
</dbReference>
<sequence length="390" mass="44791">MKENAKLFETPPSTLEGGISKDYFSRIQLFFCEIDYRYIPPPPPSMDFQRSYHRWMHDTFGPTTSWTTRQIDILEELTFTFVEKLFPFADSEMKGITGKLTAIAIYLDDSLENDAVYNEIGSFVHCVFTGKTQSSATLNLYHECIKEMSHLYEGDPVQQAAAVLPWVNYIDGCLLEKRLVTVDTELRASPYDMGYQHLVEQRGHGQIHPARETLPAATMRFPLYIRHRTGIAEAYVAAMFKSTREQALPLSRYIAALPDITFYTLVINDLLSFHKEELAGETVNMMQLQTQSFKEYRGSGASGEWTALDTVDFFCNEAREATYRIDEILRLQDCERIVRDKLDSRDMGLSDADVTIALQWRGFRDGYILWHLESPRYKLDVLRPGQSGSN</sequence>
<evidence type="ECO:0000313" key="3">
    <source>
        <dbReference type="EMBL" id="KAF9059254.1"/>
    </source>
</evidence>
<keyword evidence="2" id="KW-0456">Lyase</keyword>
<keyword evidence="4" id="KW-1185">Reference proteome</keyword>
<dbReference type="GO" id="GO:0016838">
    <property type="term" value="F:carbon-oxygen lyase activity, acting on phosphates"/>
    <property type="evidence" value="ECO:0007669"/>
    <property type="project" value="InterPro"/>
</dbReference>
<evidence type="ECO:0000256" key="2">
    <source>
        <dbReference type="ARBA" id="ARBA00023239"/>
    </source>
</evidence>
<reference evidence="3" key="1">
    <citation type="submission" date="2020-11" db="EMBL/GenBank/DDBJ databases">
        <authorList>
            <consortium name="DOE Joint Genome Institute"/>
            <person name="Ahrendt S."/>
            <person name="Riley R."/>
            <person name="Andreopoulos W."/>
            <person name="Labutti K."/>
            <person name="Pangilinan J."/>
            <person name="Ruiz-Duenas F.J."/>
            <person name="Barrasa J.M."/>
            <person name="Sanchez-Garcia M."/>
            <person name="Camarero S."/>
            <person name="Miyauchi S."/>
            <person name="Serrano A."/>
            <person name="Linde D."/>
            <person name="Babiker R."/>
            <person name="Drula E."/>
            <person name="Ayuso-Fernandez I."/>
            <person name="Pacheco R."/>
            <person name="Padilla G."/>
            <person name="Ferreira P."/>
            <person name="Barriuso J."/>
            <person name="Kellner H."/>
            <person name="Castanera R."/>
            <person name="Alfaro M."/>
            <person name="Ramirez L."/>
            <person name="Pisabarro A.G."/>
            <person name="Kuo A."/>
            <person name="Tritt A."/>
            <person name="Lipzen A."/>
            <person name="He G."/>
            <person name="Yan M."/>
            <person name="Ng V."/>
            <person name="Cullen D."/>
            <person name="Martin F."/>
            <person name="Rosso M.-N."/>
            <person name="Henrissat B."/>
            <person name="Hibbett D."/>
            <person name="Martinez A.T."/>
            <person name="Grigoriev I.V."/>
        </authorList>
    </citation>
    <scope>NUCLEOTIDE SEQUENCE</scope>
    <source>
        <strain evidence="3">AH 40177</strain>
    </source>
</reference>
<protein>
    <submittedName>
        <fullName evidence="3">Terpenoid synthase</fullName>
    </submittedName>
</protein>